<feature type="region of interest" description="Disordered" evidence="1">
    <location>
        <begin position="54"/>
        <end position="80"/>
    </location>
</feature>
<dbReference type="InterPro" id="IPR000801">
    <property type="entry name" value="Esterase-like"/>
</dbReference>
<accession>A0AB73BA28</accession>
<evidence type="ECO:0000256" key="1">
    <source>
        <dbReference type="SAM" id="MobiDB-lite"/>
    </source>
</evidence>
<dbReference type="SUPFAM" id="SSF53474">
    <property type="entry name" value="alpha/beta-Hydrolases"/>
    <property type="match status" value="1"/>
</dbReference>
<keyword evidence="2" id="KW-0472">Membrane</keyword>
<gene>
    <name evidence="3" type="primary">csp1</name>
    <name evidence="3" type="ORF">CFL01nite_21520</name>
</gene>
<keyword evidence="2" id="KW-1133">Transmembrane helix</keyword>
<dbReference type="Pfam" id="PF00756">
    <property type="entry name" value="Esterase"/>
    <property type="match status" value="1"/>
</dbReference>
<dbReference type="PANTHER" id="PTHR48098:SF1">
    <property type="entry name" value="DIACYLGLYCEROL ACYLTRANSFERASE_MYCOLYLTRANSFERASE AG85A"/>
    <property type="match status" value="1"/>
</dbReference>
<proteinExistence type="predicted"/>
<dbReference type="Pfam" id="PF08310">
    <property type="entry name" value="LGFP"/>
    <property type="match status" value="4"/>
</dbReference>
<dbReference type="Gene3D" id="3.40.50.1820">
    <property type="entry name" value="alpha/beta hydrolase"/>
    <property type="match status" value="1"/>
</dbReference>
<name>A0AB73BA28_CORFL</name>
<sequence length="657" mass="71373">MPKNSPVSTRPSLRLAKTRKGLAIAAVPTAIVVGLSLLPSAAAQSSSTDAVANLGGNGSNLSDSIAPKDPPVRTPISTEYPDVPDLPAGVKVNRVEYLTNRLLKVYIQSAAMPDKERVVQIQLARDWYSSPDKTFPEVWALDGLRARDDESGWIIETNILSQYADRNVNVIMPVGGESSFYSDWEKPDQGDHYMWETFLTRELIPVLDNEYRSNKKRAIVGISMGGTAAVNLAERNPQLFDFVGSFSGYLDTTSRGMPEAIQAAQTDAGGYTSSNMWGAPYSQGWIDHDPKLGTEALKDMTVYVSSGSGKDDFGVGQSVAKGPANMAGVGLEVISRMSTQTFVNYAKRAGVEPITRFRPTGVHSWEYWQFEMNAAWSSIADALQIPKEDRGADCAPIGAIAQATESGVIGNCINNEYDVAKGGKAQDFQGGTAYWSPQTGAHAIFGRIGARYANEGGPEGWLGFPKTGEEKTPDGRGRYVHFENGSIYWTPDKGAWAIPHDMVDAWGETGWENGILKYPVGQAKAVGDGFIQEFEGGMLTRNPDDSHSLVFGAIGAKYQEMGGPESKLGYPKGNEHAIEGGWFQEFEHGSIYFSGPSGAHYILNGAIKDEWGKLNWERGEMGWPTEDYKEIAAGGLTQKFQHGTISEIMGQVKVEKS</sequence>
<dbReference type="InterPro" id="IPR050583">
    <property type="entry name" value="Mycobacterial_A85_antigen"/>
</dbReference>
<evidence type="ECO:0000313" key="3">
    <source>
        <dbReference type="EMBL" id="GEB98657.1"/>
    </source>
</evidence>
<comment type="caution">
    <text evidence="3">The sequence shown here is derived from an EMBL/GenBank/DDBJ whole genome shotgun (WGS) entry which is preliminary data.</text>
</comment>
<feature type="transmembrane region" description="Helical" evidence="2">
    <location>
        <begin position="21"/>
        <end position="38"/>
    </location>
</feature>
<organism evidence="3 4">
    <name type="scientific">Corynebacterium flavescens</name>
    <dbReference type="NCBI Taxonomy" id="28028"/>
    <lineage>
        <taxon>Bacteria</taxon>
        <taxon>Bacillati</taxon>
        <taxon>Actinomycetota</taxon>
        <taxon>Actinomycetes</taxon>
        <taxon>Mycobacteriales</taxon>
        <taxon>Corynebacteriaceae</taxon>
        <taxon>Corynebacterium</taxon>
    </lineage>
</organism>
<reference evidence="3 4" key="1">
    <citation type="submission" date="2019-06" db="EMBL/GenBank/DDBJ databases">
        <title>Whole genome shotgun sequence of Corynebacterium flavescens NBRC 14136.</title>
        <authorList>
            <person name="Hosoyama A."/>
            <person name="Uohara A."/>
            <person name="Ohji S."/>
            <person name="Ichikawa N."/>
        </authorList>
    </citation>
    <scope>NUCLEOTIDE SEQUENCE [LARGE SCALE GENOMIC DNA]</scope>
    <source>
        <strain evidence="3 4">NBRC 14136</strain>
    </source>
</reference>
<protein>
    <submittedName>
        <fullName evidence="3">Protein PS1</fullName>
    </submittedName>
</protein>
<dbReference type="GeneID" id="82881353"/>
<dbReference type="RefSeq" id="WP_075730686.1">
    <property type="nucleotide sequence ID" value="NZ_BJNB01000044.1"/>
</dbReference>
<dbReference type="GO" id="GO:0016747">
    <property type="term" value="F:acyltransferase activity, transferring groups other than amino-acyl groups"/>
    <property type="evidence" value="ECO:0007669"/>
    <property type="project" value="TreeGrafter"/>
</dbReference>
<dbReference type="Proteomes" id="UP000315353">
    <property type="component" value="Unassembled WGS sequence"/>
</dbReference>
<dbReference type="AlphaFoldDB" id="A0AB73BA28"/>
<dbReference type="PANTHER" id="PTHR48098">
    <property type="entry name" value="ENTEROCHELIN ESTERASE-RELATED"/>
    <property type="match status" value="1"/>
</dbReference>
<dbReference type="InterPro" id="IPR029058">
    <property type="entry name" value="AB_hydrolase_fold"/>
</dbReference>
<dbReference type="EMBL" id="BJNB01000044">
    <property type="protein sequence ID" value="GEB98657.1"/>
    <property type="molecule type" value="Genomic_DNA"/>
</dbReference>
<evidence type="ECO:0000256" key="2">
    <source>
        <dbReference type="SAM" id="Phobius"/>
    </source>
</evidence>
<keyword evidence="2" id="KW-0812">Transmembrane</keyword>
<evidence type="ECO:0000313" key="4">
    <source>
        <dbReference type="Proteomes" id="UP000315353"/>
    </source>
</evidence>
<dbReference type="InterPro" id="IPR013207">
    <property type="entry name" value="LGFP"/>
</dbReference>